<feature type="region of interest" description="Disordered" evidence="1">
    <location>
        <begin position="243"/>
        <end position="316"/>
    </location>
</feature>
<feature type="compositionally biased region" description="Pro residues" evidence="1">
    <location>
        <begin position="245"/>
        <end position="275"/>
    </location>
</feature>
<dbReference type="PANTHER" id="PTHR43308:SF5">
    <property type="entry name" value="S-LAYER PROTEIN _ PEPTIDOGLYCAN ENDO-BETA-N-ACETYLGLUCOSAMINIDASE"/>
    <property type="match status" value="1"/>
</dbReference>
<organism evidence="4 5">
    <name type="scientific">Egicoccus halophilus</name>
    <dbReference type="NCBI Taxonomy" id="1670830"/>
    <lineage>
        <taxon>Bacteria</taxon>
        <taxon>Bacillati</taxon>
        <taxon>Actinomycetota</taxon>
        <taxon>Nitriliruptoria</taxon>
        <taxon>Egicoccales</taxon>
        <taxon>Egicoccaceae</taxon>
        <taxon>Egicoccus</taxon>
    </lineage>
</organism>
<feature type="domain" description="SLH" evidence="3">
    <location>
        <begin position="185"/>
        <end position="248"/>
    </location>
</feature>
<name>A0A8J3A7B6_9ACTN</name>
<dbReference type="Gene3D" id="2.160.20.10">
    <property type="entry name" value="Single-stranded right-handed beta-helix, Pectin lyase-like"/>
    <property type="match status" value="1"/>
</dbReference>
<dbReference type="SMART" id="SM00710">
    <property type="entry name" value="PbH1"/>
    <property type="match status" value="4"/>
</dbReference>
<gene>
    <name evidence="4" type="ORF">GCM10011354_13430</name>
</gene>
<dbReference type="AlphaFoldDB" id="A0A8J3A7B6"/>
<evidence type="ECO:0000313" key="4">
    <source>
        <dbReference type="EMBL" id="GGI05304.1"/>
    </source>
</evidence>
<dbReference type="EMBL" id="BMHA01000004">
    <property type="protein sequence ID" value="GGI05304.1"/>
    <property type="molecule type" value="Genomic_DNA"/>
</dbReference>
<dbReference type="InterPro" id="IPR012334">
    <property type="entry name" value="Pectin_lyas_fold"/>
</dbReference>
<reference evidence="4" key="1">
    <citation type="journal article" date="2014" name="Int. J. Syst. Evol. Microbiol.">
        <title>Complete genome sequence of Corynebacterium casei LMG S-19264T (=DSM 44701T), isolated from a smear-ripened cheese.</title>
        <authorList>
            <consortium name="US DOE Joint Genome Institute (JGI-PGF)"/>
            <person name="Walter F."/>
            <person name="Albersmeier A."/>
            <person name="Kalinowski J."/>
            <person name="Ruckert C."/>
        </authorList>
    </citation>
    <scope>NUCLEOTIDE SEQUENCE</scope>
    <source>
        <strain evidence="4">CGMCC 1.14988</strain>
    </source>
</reference>
<evidence type="ECO:0000256" key="1">
    <source>
        <dbReference type="SAM" id="MobiDB-lite"/>
    </source>
</evidence>
<dbReference type="InterPro" id="IPR011050">
    <property type="entry name" value="Pectin_lyase_fold/virulence"/>
</dbReference>
<evidence type="ECO:0000259" key="3">
    <source>
        <dbReference type="PROSITE" id="PS51272"/>
    </source>
</evidence>
<sequence length="545" mass="56909">MTITAALLATPLAAAAATPPNAAPATPPTAAPATPLAAAGATSLTAGGVARSCPRDVGAVRLADVGAGVHRDNVVCLAAQQVVVGYGDGTFRPTNPVSRAQFATFLHRLVTVERGRPAPAAVPFTDVPAGSTHAEAIGALTAAGIVSGTSATTFAPDRQLNRGQMAALLARTHRHLQPATAGPVALAAAPRDVVGTTFEHEVRQVIGAGIAAGHADGTFRPGVQVTREQMATFLVRLQQAIADPDIPPSDPSAPAPSTPAAPAPSAPTAPLPAAPAAPRVVVPTDGPRDSTLPEPIRDPEALGFPGPSTTGVTDPSRLRLVEGRVNLSRDGEVFENALVRGRIYVTGKDVTIRNVRLETGADWGIHVDSRNGARRLLVVDTEIIGQGDTCIAGIAHGNFTARRVEVTNCDDGMRIGPDTTVEGSFVHGLRKSKGDEHNDALQTTGGSNIRIRNNTLISVWKRQTSSVFLQAIFGPIDNVVVEGNLMSGGTYTVYVENVGEQPGPTNVHIRDNVFVQDSWLYGHRRFRDAQVTWRDNVTSSGQRLS</sequence>
<dbReference type="Pfam" id="PF00395">
    <property type="entry name" value="SLH"/>
    <property type="match status" value="3"/>
</dbReference>
<dbReference type="InterPro" id="IPR051465">
    <property type="entry name" value="Cell_Envelope_Struct_Comp"/>
</dbReference>
<feature type="domain" description="SLH" evidence="3">
    <location>
        <begin position="57"/>
        <end position="119"/>
    </location>
</feature>
<reference evidence="4" key="2">
    <citation type="submission" date="2020-09" db="EMBL/GenBank/DDBJ databases">
        <authorList>
            <person name="Sun Q."/>
            <person name="Zhou Y."/>
        </authorList>
    </citation>
    <scope>NUCLEOTIDE SEQUENCE</scope>
    <source>
        <strain evidence="4">CGMCC 1.14988</strain>
    </source>
</reference>
<dbReference type="PROSITE" id="PS51272">
    <property type="entry name" value="SLH"/>
    <property type="match status" value="3"/>
</dbReference>
<accession>A0A8J3A7B6</accession>
<proteinExistence type="predicted"/>
<feature type="chain" id="PRO_5035249066" description="SLH domain-containing protein" evidence="2">
    <location>
        <begin position="23"/>
        <end position="545"/>
    </location>
</feature>
<dbReference type="PANTHER" id="PTHR43308">
    <property type="entry name" value="OUTER MEMBRANE PROTEIN ALPHA-RELATED"/>
    <property type="match status" value="1"/>
</dbReference>
<feature type="domain" description="SLH" evidence="3">
    <location>
        <begin position="120"/>
        <end position="183"/>
    </location>
</feature>
<protein>
    <recommendedName>
        <fullName evidence="3">SLH domain-containing protein</fullName>
    </recommendedName>
</protein>
<dbReference type="SUPFAM" id="SSF51126">
    <property type="entry name" value="Pectin lyase-like"/>
    <property type="match status" value="1"/>
</dbReference>
<keyword evidence="2" id="KW-0732">Signal</keyword>
<dbReference type="InterPro" id="IPR001119">
    <property type="entry name" value="SLH_dom"/>
</dbReference>
<comment type="caution">
    <text evidence="4">The sequence shown here is derived from an EMBL/GenBank/DDBJ whole genome shotgun (WGS) entry which is preliminary data.</text>
</comment>
<dbReference type="Proteomes" id="UP000650511">
    <property type="component" value="Unassembled WGS sequence"/>
</dbReference>
<dbReference type="InterPro" id="IPR006626">
    <property type="entry name" value="PbH1"/>
</dbReference>
<feature type="signal peptide" evidence="2">
    <location>
        <begin position="1"/>
        <end position="22"/>
    </location>
</feature>
<evidence type="ECO:0000256" key="2">
    <source>
        <dbReference type="SAM" id="SignalP"/>
    </source>
</evidence>
<keyword evidence="5" id="KW-1185">Reference proteome</keyword>
<evidence type="ECO:0000313" key="5">
    <source>
        <dbReference type="Proteomes" id="UP000650511"/>
    </source>
</evidence>